<proteinExistence type="predicted"/>
<dbReference type="STRING" id="71717.A0A4Y7TSZ2"/>
<dbReference type="AlphaFoldDB" id="A0A4Y7TSZ2"/>
<dbReference type="InterPro" id="IPR044066">
    <property type="entry name" value="TRIAD_supradom"/>
</dbReference>
<evidence type="ECO:0000256" key="1">
    <source>
        <dbReference type="ARBA" id="ARBA00022679"/>
    </source>
</evidence>
<evidence type="ECO:0000259" key="9">
    <source>
        <dbReference type="PROSITE" id="PS50089"/>
    </source>
</evidence>
<dbReference type="GO" id="GO:0008270">
    <property type="term" value="F:zinc ion binding"/>
    <property type="evidence" value="ECO:0007669"/>
    <property type="project" value="UniProtKB-KW"/>
</dbReference>
<dbReference type="PROSITE" id="PS00518">
    <property type="entry name" value="ZF_RING_1"/>
    <property type="match status" value="1"/>
</dbReference>
<feature type="region of interest" description="Disordered" evidence="8">
    <location>
        <begin position="400"/>
        <end position="452"/>
    </location>
</feature>
<evidence type="ECO:0000256" key="7">
    <source>
        <dbReference type="PROSITE-ProRule" id="PRU00175"/>
    </source>
</evidence>
<keyword evidence="2" id="KW-0479">Metal-binding</keyword>
<dbReference type="OrthoDB" id="3013787at2759"/>
<evidence type="ECO:0000256" key="5">
    <source>
        <dbReference type="ARBA" id="ARBA00022786"/>
    </source>
</evidence>
<evidence type="ECO:0000256" key="6">
    <source>
        <dbReference type="ARBA" id="ARBA00022833"/>
    </source>
</evidence>
<dbReference type="PROSITE" id="PS50089">
    <property type="entry name" value="ZF_RING_2"/>
    <property type="match status" value="1"/>
</dbReference>
<dbReference type="Gene3D" id="3.30.40.10">
    <property type="entry name" value="Zinc/RING finger domain, C3HC4 (zinc finger)"/>
    <property type="match status" value="1"/>
</dbReference>
<name>A0A4Y7TSZ2_COPMI</name>
<keyword evidence="4 7" id="KW-0863">Zinc-finger</keyword>
<evidence type="ECO:0000259" key="10">
    <source>
        <dbReference type="PROSITE" id="PS51873"/>
    </source>
</evidence>
<feature type="compositionally biased region" description="Basic and acidic residues" evidence="8">
    <location>
        <begin position="286"/>
        <end position="302"/>
    </location>
</feature>
<dbReference type="InterPro" id="IPR017907">
    <property type="entry name" value="Znf_RING_CS"/>
</dbReference>
<dbReference type="Proteomes" id="UP000298030">
    <property type="component" value="Unassembled WGS sequence"/>
</dbReference>
<feature type="compositionally biased region" description="Low complexity" evidence="8">
    <location>
        <begin position="417"/>
        <end position="437"/>
    </location>
</feature>
<dbReference type="PROSITE" id="PS51873">
    <property type="entry name" value="TRIAD"/>
    <property type="match status" value="1"/>
</dbReference>
<dbReference type="PANTHER" id="PTHR11685">
    <property type="entry name" value="RBR FAMILY RING FINGER AND IBR DOMAIN-CONTAINING"/>
    <property type="match status" value="1"/>
</dbReference>
<keyword evidence="6" id="KW-0862">Zinc</keyword>
<keyword evidence="5" id="KW-0833">Ubl conjugation pathway</keyword>
<sequence length="776" mass="85900">MASTVQLDEVPDEQRSGCDPTNVEIRAHMDGLDVGELTQHLSSQSQQTLALLYHGAPCVHTPEDSTSIRLVRHPCLLTCLNGAYVAFEIQKKTRAAVEGLRDADATASRAAKFMQELLDPSSLEQFFKPSAQPETSSTSSSLETLIEEEPFKEAFDRVILFHLRPTHEGFLRCLQLMWENAPHLPIVAGILTYKEEVLLCLRVQASPSSYIYVILNCHVRPGSCHRGPTFSVHKSRESAARYLHDRWNDHGDEEDEEDLAQEEFNVHFLLQNQHSPPLESKVQSGAEDKPKPALPSKPEETPTQKPKRGFGWQMGLQDTPLSSPLPSPAIKSSTPPAQSSKGAQAVGSDELPLSSSPQSPKERSAEPLSTRRRPRGDLSKKDIGWQLVLQEQIGGLTLPIRPLVDDTPETKGHKSQKSLAQSSSATSLSLKSGGSSLIQPRTPLASSSQADIERQKPVRVDIGWQHNLEAKSMTFPIQNLNTTVNRSNGSIPLGSPTFNTVGLGAPSPSHHLATTEFGEFQDSHEPKVHSRGEDDARDTITAECDYCFGPIVVDELISEFGTVQCDHRICRDCLRRYIIQELAFCHFPIRCPACMLRNRIHPTRVNMELLDQLEFSDVEKDKFIQLEFQTLPVSISCPKCHHLSQSSREDLLENKGISCTSCQNRWCRGCHRIFPKDATPDSIAEHTCKNRKRDALPSRKAGRFCPGCQTFTARKSTSNHAECPSGKCGLHFCFKCGGAIADTAKGQNPERLAVLHSQTCQDYGNTNADGESCTIQ</sequence>
<organism evidence="11 12">
    <name type="scientific">Coprinellus micaceus</name>
    <name type="common">Glistening ink-cap mushroom</name>
    <name type="synonym">Coprinus micaceus</name>
    <dbReference type="NCBI Taxonomy" id="71717"/>
    <lineage>
        <taxon>Eukaryota</taxon>
        <taxon>Fungi</taxon>
        <taxon>Dikarya</taxon>
        <taxon>Basidiomycota</taxon>
        <taxon>Agaricomycotina</taxon>
        <taxon>Agaricomycetes</taxon>
        <taxon>Agaricomycetidae</taxon>
        <taxon>Agaricales</taxon>
        <taxon>Agaricineae</taxon>
        <taxon>Psathyrellaceae</taxon>
        <taxon>Coprinellus</taxon>
    </lineage>
</organism>
<dbReference type="InterPro" id="IPR001841">
    <property type="entry name" value="Znf_RING"/>
</dbReference>
<feature type="region of interest" description="Disordered" evidence="8">
    <location>
        <begin position="275"/>
        <end position="377"/>
    </location>
</feature>
<evidence type="ECO:0000256" key="3">
    <source>
        <dbReference type="ARBA" id="ARBA00022737"/>
    </source>
</evidence>
<dbReference type="Gene3D" id="1.20.120.1750">
    <property type="match status" value="1"/>
</dbReference>
<evidence type="ECO:0000256" key="8">
    <source>
        <dbReference type="SAM" id="MobiDB-lite"/>
    </source>
</evidence>
<dbReference type="InterPro" id="IPR013083">
    <property type="entry name" value="Znf_RING/FYVE/PHD"/>
</dbReference>
<gene>
    <name evidence="11" type="ORF">FA13DRAFT_1727073</name>
</gene>
<evidence type="ECO:0008006" key="13">
    <source>
        <dbReference type="Google" id="ProtNLM"/>
    </source>
</evidence>
<accession>A0A4Y7TSZ2</accession>
<comment type="caution">
    <text evidence="11">The sequence shown here is derived from an EMBL/GenBank/DDBJ whole genome shotgun (WGS) entry which is preliminary data.</text>
</comment>
<feature type="domain" description="RING-type" evidence="9">
    <location>
        <begin position="544"/>
        <end position="594"/>
    </location>
</feature>
<keyword evidence="1" id="KW-0808">Transferase</keyword>
<dbReference type="InterPro" id="IPR031127">
    <property type="entry name" value="E3_UB_ligase_RBR"/>
</dbReference>
<evidence type="ECO:0000313" key="11">
    <source>
        <dbReference type="EMBL" id="TEB36712.1"/>
    </source>
</evidence>
<reference evidence="11 12" key="1">
    <citation type="journal article" date="2019" name="Nat. Ecol. Evol.">
        <title>Megaphylogeny resolves global patterns of mushroom evolution.</title>
        <authorList>
            <person name="Varga T."/>
            <person name="Krizsan K."/>
            <person name="Foldi C."/>
            <person name="Dima B."/>
            <person name="Sanchez-Garcia M."/>
            <person name="Sanchez-Ramirez S."/>
            <person name="Szollosi G.J."/>
            <person name="Szarkandi J.G."/>
            <person name="Papp V."/>
            <person name="Albert L."/>
            <person name="Andreopoulos W."/>
            <person name="Angelini C."/>
            <person name="Antonin V."/>
            <person name="Barry K.W."/>
            <person name="Bougher N.L."/>
            <person name="Buchanan P."/>
            <person name="Buyck B."/>
            <person name="Bense V."/>
            <person name="Catcheside P."/>
            <person name="Chovatia M."/>
            <person name="Cooper J."/>
            <person name="Damon W."/>
            <person name="Desjardin D."/>
            <person name="Finy P."/>
            <person name="Geml J."/>
            <person name="Haridas S."/>
            <person name="Hughes K."/>
            <person name="Justo A."/>
            <person name="Karasinski D."/>
            <person name="Kautmanova I."/>
            <person name="Kiss B."/>
            <person name="Kocsube S."/>
            <person name="Kotiranta H."/>
            <person name="LaButti K.M."/>
            <person name="Lechner B.E."/>
            <person name="Liimatainen K."/>
            <person name="Lipzen A."/>
            <person name="Lukacs Z."/>
            <person name="Mihaltcheva S."/>
            <person name="Morgado L.N."/>
            <person name="Niskanen T."/>
            <person name="Noordeloos M.E."/>
            <person name="Ohm R.A."/>
            <person name="Ortiz-Santana B."/>
            <person name="Ovrebo C."/>
            <person name="Racz N."/>
            <person name="Riley R."/>
            <person name="Savchenko A."/>
            <person name="Shiryaev A."/>
            <person name="Soop K."/>
            <person name="Spirin V."/>
            <person name="Szebenyi C."/>
            <person name="Tomsovsky M."/>
            <person name="Tulloss R.E."/>
            <person name="Uehling J."/>
            <person name="Grigoriev I.V."/>
            <person name="Vagvolgyi C."/>
            <person name="Papp T."/>
            <person name="Martin F.M."/>
            <person name="Miettinen O."/>
            <person name="Hibbett D.S."/>
            <person name="Nagy L.G."/>
        </authorList>
    </citation>
    <scope>NUCLEOTIDE SEQUENCE [LARGE SCALE GENOMIC DNA]</scope>
    <source>
        <strain evidence="11 12">FP101781</strain>
    </source>
</reference>
<evidence type="ECO:0000256" key="2">
    <source>
        <dbReference type="ARBA" id="ARBA00022723"/>
    </source>
</evidence>
<dbReference type="EMBL" id="QPFP01000005">
    <property type="protein sequence ID" value="TEB36712.1"/>
    <property type="molecule type" value="Genomic_DNA"/>
</dbReference>
<evidence type="ECO:0000313" key="12">
    <source>
        <dbReference type="Proteomes" id="UP000298030"/>
    </source>
</evidence>
<evidence type="ECO:0000256" key="4">
    <source>
        <dbReference type="ARBA" id="ARBA00022771"/>
    </source>
</evidence>
<feature type="domain" description="RING-type" evidence="10">
    <location>
        <begin position="540"/>
        <end position="764"/>
    </location>
</feature>
<keyword evidence="12" id="KW-1185">Reference proteome</keyword>
<dbReference type="GO" id="GO:0004842">
    <property type="term" value="F:ubiquitin-protein transferase activity"/>
    <property type="evidence" value="ECO:0007669"/>
    <property type="project" value="InterPro"/>
</dbReference>
<dbReference type="GO" id="GO:0016567">
    <property type="term" value="P:protein ubiquitination"/>
    <property type="evidence" value="ECO:0007669"/>
    <property type="project" value="InterPro"/>
</dbReference>
<protein>
    <recommendedName>
        <fullName evidence="13">RING-type domain-containing protein</fullName>
    </recommendedName>
</protein>
<dbReference type="SUPFAM" id="SSF57850">
    <property type="entry name" value="RING/U-box"/>
    <property type="match status" value="2"/>
</dbReference>
<feature type="compositionally biased region" description="Polar residues" evidence="8">
    <location>
        <begin position="319"/>
        <end position="342"/>
    </location>
</feature>
<keyword evidence="3" id="KW-0677">Repeat</keyword>